<evidence type="ECO:0000256" key="1">
    <source>
        <dbReference type="SAM" id="MobiDB-lite"/>
    </source>
</evidence>
<name>A0ABV5YBY0_9ACTN</name>
<organism evidence="2 3">
    <name type="scientific">Actinoallomurus acaciae</name>
    <dbReference type="NCBI Taxonomy" id="502577"/>
    <lineage>
        <taxon>Bacteria</taxon>
        <taxon>Bacillati</taxon>
        <taxon>Actinomycetota</taxon>
        <taxon>Actinomycetes</taxon>
        <taxon>Streptosporangiales</taxon>
        <taxon>Thermomonosporaceae</taxon>
        <taxon>Actinoallomurus</taxon>
    </lineage>
</organism>
<evidence type="ECO:0000313" key="3">
    <source>
        <dbReference type="Proteomes" id="UP001589627"/>
    </source>
</evidence>
<gene>
    <name evidence="2" type="ORF">ACFFNX_07245</name>
</gene>
<dbReference type="Proteomes" id="UP001589627">
    <property type="component" value="Unassembled WGS sequence"/>
</dbReference>
<proteinExistence type="predicted"/>
<reference evidence="2 3" key="1">
    <citation type="submission" date="2024-09" db="EMBL/GenBank/DDBJ databases">
        <authorList>
            <person name="Sun Q."/>
            <person name="Mori K."/>
        </authorList>
    </citation>
    <scope>NUCLEOTIDE SEQUENCE [LARGE SCALE GENOMIC DNA]</scope>
    <source>
        <strain evidence="2 3">TBRC 0563</strain>
    </source>
</reference>
<evidence type="ECO:0000313" key="2">
    <source>
        <dbReference type="EMBL" id="MFB9831982.1"/>
    </source>
</evidence>
<keyword evidence="3" id="KW-1185">Reference proteome</keyword>
<comment type="caution">
    <text evidence="2">The sequence shown here is derived from an EMBL/GenBank/DDBJ whole genome shotgun (WGS) entry which is preliminary data.</text>
</comment>
<accession>A0ABV5YBY0</accession>
<feature type="compositionally biased region" description="Basic and acidic residues" evidence="1">
    <location>
        <begin position="22"/>
        <end position="32"/>
    </location>
</feature>
<dbReference type="EMBL" id="JBHLZP010000034">
    <property type="protein sequence ID" value="MFB9831982.1"/>
    <property type="molecule type" value="Genomic_DNA"/>
</dbReference>
<feature type="region of interest" description="Disordered" evidence="1">
    <location>
        <begin position="1"/>
        <end position="32"/>
    </location>
</feature>
<sequence length="156" mass="17441">MDPDSGEPDYPWGPDPWPGTHNIKDNLKNHPEAKDGYYFNEADYGIVMKKLQKRADTYQDSGGKPSEAKKSLQDVADLKSKDFGQWLAADSLYRSVQTAHTLMLGAYENFTKAYAAVLKRIEDTHATNTGVEVDNIETVSFDNVQTIDPPKPDYPA</sequence>
<protein>
    <submittedName>
        <fullName evidence="2">Uncharacterized protein</fullName>
    </submittedName>
</protein>
<dbReference type="RefSeq" id="WP_378197151.1">
    <property type="nucleotide sequence ID" value="NZ_JBHLZP010000034.1"/>
</dbReference>